<accession>A0AAV1F7V0</accession>
<dbReference type="EMBL" id="OY660868">
    <property type="protein sequence ID" value="CAJ1057110.1"/>
    <property type="molecule type" value="Genomic_DNA"/>
</dbReference>
<gene>
    <name evidence="4" type="ORF">XNOV1_A041982</name>
</gene>
<name>A0AAV1F7V0_XYRNO</name>
<evidence type="ECO:0000259" key="3">
    <source>
        <dbReference type="Pfam" id="PF13870"/>
    </source>
</evidence>
<evidence type="ECO:0000256" key="1">
    <source>
        <dbReference type="SAM" id="Coils"/>
    </source>
</evidence>
<feature type="coiled-coil region" evidence="1">
    <location>
        <begin position="180"/>
        <end position="214"/>
    </location>
</feature>
<organism evidence="4 5">
    <name type="scientific">Xyrichtys novacula</name>
    <name type="common">Pearly razorfish</name>
    <name type="synonym">Hemipteronotus novacula</name>
    <dbReference type="NCBI Taxonomy" id="13765"/>
    <lineage>
        <taxon>Eukaryota</taxon>
        <taxon>Metazoa</taxon>
        <taxon>Chordata</taxon>
        <taxon>Craniata</taxon>
        <taxon>Vertebrata</taxon>
        <taxon>Euteleostomi</taxon>
        <taxon>Actinopterygii</taxon>
        <taxon>Neopterygii</taxon>
        <taxon>Teleostei</taxon>
        <taxon>Neoteleostei</taxon>
        <taxon>Acanthomorphata</taxon>
        <taxon>Eupercaria</taxon>
        <taxon>Labriformes</taxon>
        <taxon>Labridae</taxon>
        <taxon>Xyrichtys</taxon>
    </lineage>
</organism>
<dbReference type="Pfam" id="PF13870">
    <property type="entry name" value="CCDC113_CCDC96_CC"/>
    <property type="match status" value="1"/>
</dbReference>
<proteinExistence type="predicted"/>
<keyword evidence="5" id="KW-1185">Reference proteome</keyword>
<keyword evidence="1" id="KW-0175">Coiled coil</keyword>
<dbReference type="Proteomes" id="UP001178508">
    <property type="component" value="Chromosome 5"/>
</dbReference>
<dbReference type="InterPro" id="IPR025254">
    <property type="entry name" value="CCDC113/CCDC96_CC"/>
</dbReference>
<protein>
    <submittedName>
        <fullName evidence="4">Coiled-coil domain-containing protein 113</fullName>
    </submittedName>
</protein>
<sequence length="297" mass="34078">MQQNPRNKAGVVCTLATMERELSLMEEKGKGVTEEEREDLFKRVQELKCSNAVLLAEIDLFERFISHTDSQYLQSQGVGNGPDTPRGSKLGDGITQLERYHFKNKALKVQQKKIQQQLLQRRDAVKADYEIIFQEFDEPKIEKNLDELQASYLKVTRILNSQKGALQSVTQESTELSSDITNREQILARIEEKIQRAQEECLKAEALNQNLRRQIADYQAPSIMEYVHIKNKHKMLQQSIHTWERKVEVTEMAMKVHSRAWNTQRATFTPANSAEAGAGSGQHRIPVKLPHIVEHST</sequence>
<feature type="region of interest" description="Disordered" evidence="2">
    <location>
        <begin position="72"/>
        <end position="92"/>
    </location>
</feature>
<dbReference type="AlphaFoldDB" id="A0AAV1F7V0"/>
<evidence type="ECO:0000313" key="4">
    <source>
        <dbReference type="EMBL" id="CAJ1057110.1"/>
    </source>
</evidence>
<reference evidence="4" key="1">
    <citation type="submission" date="2023-08" db="EMBL/GenBank/DDBJ databases">
        <authorList>
            <person name="Alioto T."/>
            <person name="Alioto T."/>
            <person name="Gomez Garrido J."/>
        </authorList>
    </citation>
    <scope>NUCLEOTIDE SEQUENCE</scope>
</reference>
<evidence type="ECO:0000313" key="5">
    <source>
        <dbReference type="Proteomes" id="UP001178508"/>
    </source>
</evidence>
<feature type="domain" description="CCDC113/CCDC96 coiled-coil" evidence="3">
    <location>
        <begin position="134"/>
        <end position="255"/>
    </location>
</feature>
<evidence type="ECO:0000256" key="2">
    <source>
        <dbReference type="SAM" id="MobiDB-lite"/>
    </source>
</evidence>